<evidence type="ECO:0000313" key="4">
    <source>
        <dbReference type="Proteomes" id="UP000031327"/>
    </source>
</evidence>
<dbReference type="Pfam" id="PF01381">
    <property type="entry name" value="HTH_3"/>
    <property type="match status" value="1"/>
</dbReference>
<gene>
    <name evidence="3" type="ORF">JF50_15775</name>
</gene>
<proteinExistence type="predicted"/>
<dbReference type="InterPro" id="IPR010982">
    <property type="entry name" value="Lambda_DNA-bd_dom_sf"/>
</dbReference>
<name>A0A0C1MMS9_9GAMM</name>
<accession>A0A0C1MMS9</accession>
<dbReference type="Gene3D" id="1.10.260.40">
    <property type="entry name" value="lambda repressor-like DNA-binding domains"/>
    <property type="match status" value="1"/>
</dbReference>
<protein>
    <submittedName>
        <fullName evidence="3">DNA-binding protein</fullName>
    </submittedName>
</protein>
<feature type="domain" description="HTH cro/C1-type" evidence="2">
    <location>
        <begin position="12"/>
        <end position="65"/>
    </location>
</feature>
<dbReference type="AlphaFoldDB" id="A0A0C1MMS9"/>
<keyword evidence="1" id="KW-1133">Transmembrane helix</keyword>
<keyword evidence="1" id="KW-0812">Transmembrane</keyword>
<dbReference type="EMBL" id="JWIC01000007">
    <property type="protein sequence ID" value="KID55813.1"/>
    <property type="molecule type" value="Genomic_DNA"/>
</dbReference>
<evidence type="ECO:0000259" key="2">
    <source>
        <dbReference type="PROSITE" id="PS50943"/>
    </source>
</evidence>
<dbReference type="CDD" id="cd00093">
    <property type="entry name" value="HTH_XRE"/>
    <property type="match status" value="1"/>
</dbReference>
<dbReference type="OrthoDB" id="21915at2"/>
<dbReference type="SUPFAM" id="SSF47413">
    <property type="entry name" value="lambda repressor-like DNA-binding domains"/>
    <property type="match status" value="1"/>
</dbReference>
<keyword evidence="1" id="KW-0472">Membrane</keyword>
<evidence type="ECO:0000256" key="1">
    <source>
        <dbReference type="SAM" id="Phobius"/>
    </source>
</evidence>
<evidence type="ECO:0000313" key="3">
    <source>
        <dbReference type="EMBL" id="KID55813.1"/>
    </source>
</evidence>
<dbReference type="InterPro" id="IPR001387">
    <property type="entry name" value="Cro/C1-type_HTH"/>
</dbReference>
<organism evidence="3 4">
    <name type="scientific">Pseudoalteromonas luteoviolacea</name>
    <dbReference type="NCBI Taxonomy" id="43657"/>
    <lineage>
        <taxon>Bacteria</taxon>
        <taxon>Pseudomonadati</taxon>
        <taxon>Pseudomonadota</taxon>
        <taxon>Gammaproteobacteria</taxon>
        <taxon>Alteromonadales</taxon>
        <taxon>Pseudoalteromonadaceae</taxon>
        <taxon>Pseudoalteromonas</taxon>
    </lineage>
</organism>
<dbReference type="SMART" id="SM00530">
    <property type="entry name" value="HTH_XRE"/>
    <property type="match status" value="1"/>
</dbReference>
<dbReference type="GO" id="GO:0003677">
    <property type="term" value="F:DNA binding"/>
    <property type="evidence" value="ECO:0007669"/>
    <property type="project" value="UniProtKB-KW"/>
</dbReference>
<feature type="transmembrane region" description="Helical" evidence="1">
    <location>
        <begin position="124"/>
        <end position="145"/>
    </location>
</feature>
<dbReference type="Proteomes" id="UP000031327">
    <property type="component" value="Unassembled WGS sequence"/>
</dbReference>
<feature type="transmembrane region" description="Helical" evidence="1">
    <location>
        <begin position="82"/>
        <end position="104"/>
    </location>
</feature>
<sequence length="160" mass="17689">MSQDVKLNKEKIYTLRMASCWSQDELAAASGLSVRTIQRVEKTGSASLETAKALASVFAVSPMALQGSKGVENIAFSFICKYAWLMAFAAASLFFGLWVIDILIPTLKGADFNQQYELHGNFRYLDFGGIAFVVGFALLGLNIFYDYMSQKRLLNGTDNK</sequence>
<dbReference type="PROSITE" id="PS50943">
    <property type="entry name" value="HTH_CROC1"/>
    <property type="match status" value="1"/>
</dbReference>
<keyword evidence="3" id="KW-0238">DNA-binding</keyword>
<reference evidence="3 4" key="1">
    <citation type="submission" date="2014-12" db="EMBL/GenBank/DDBJ databases">
        <title>Draft Genome Sequence of Pseudoalteromonas luteoviolacea HI1.</title>
        <authorList>
            <person name="Asahina A.Y."/>
            <person name="Hadfield M.G."/>
        </authorList>
    </citation>
    <scope>NUCLEOTIDE SEQUENCE [LARGE SCALE GENOMIC DNA]</scope>
    <source>
        <strain evidence="3 4">HI1</strain>
    </source>
</reference>
<comment type="caution">
    <text evidence="3">The sequence shown here is derived from an EMBL/GenBank/DDBJ whole genome shotgun (WGS) entry which is preliminary data.</text>
</comment>